<reference evidence="3" key="1">
    <citation type="journal article" date="2019" name="Int. J. Syst. Evol. Microbiol.">
        <title>The Global Catalogue of Microorganisms (GCM) 10K type strain sequencing project: providing services to taxonomists for standard genome sequencing and annotation.</title>
        <authorList>
            <consortium name="The Broad Institute Genomics Platform"/>
            <consortium name="The Broad Institute Genome Sequencing Center for Infectious Disease"/>
            <person name="Wu L."/>
            <person name="Ma J."/>
        </authorList>
    </citation>
    <scope>NUCLEOTIDE SEQUENCE [LARGE SCALE GENOMIC DNA]</scope>
    <source>
        <strain evidence="3">KCTC 42911</strain>
    </source>
</reference>
<dbReference type="Pfam" id="PF11139">
    <property type="entry name" value="SfLAP"/>
    <property type="match status" value="1"/>
</dbReference>
<proteinExistence type="predicted"/>
<protein>
    <submittedName>
        <fullName evidence="2">GAP family protein</fullName>
    </submittedName>
</protein>
<keyword evidence="1" id="KW-0472">Membrane</keyword>
<feature type="transmembrane region" description="Helical" evidence="1">
    <location>
        <begin position="61"/>
        <end position="79"/>
    </location>
</feature>
<evidence type="ECO:0000256" key="1">
    <source>
        <dbReference type="SAM" id="Phobius"/>
    </source>
</evidence>
<dbReference type="EMBL" id="JBHRXI010000016">
    <property type="protein sequence ID" value="MFC3615336.1"/>
    <property type="molecule type" value="Genomic_DNA"/>
</dbReference>
<accession>A0ABV7TJ63</accession>
<keyword evidence="3" id="KW-1185">Reference proteome</keyword>
<dbReference type="RefSeq" id="WP_386736584.1">
    <property type="nucleotide sequence ID" value="NZ_JBHRXI010000016.1"/>
</dbReference>
<dbReference type="Proteomes" id="UP001595629">
    <property type="component" value="Unassembled WGS sequence"/>
</dbReference>
<keyword evidence="1" id="KW-1133">Transmembrane helix</keyword>
<comment type="caution">
    <text evidence="2">The sequence shown here is derived from an EMBL/GenBank/DDBJ whole genome shotgun (WGS) entry which is preliminary data.</text>
</comment>
<evidence type="ECO:0000313" key="2">
    <source>
        <dbReference type="EMBL" id="MFC3615336.1"/>
    </source>
</evidence>
<feature type="transmembrane region" description="Helical" evidence="1">
    <location>
        <begin position="85"/>
        <end position="105"/>
    </location>
</feature>
<gene>
    <name evidence="2" type="ORF">ACFORG_16380</name>
</gene>
<keyword evidence="1" id="KW-0812">Transmembrane</keyword>
<feature type="transmembrane region" description="Helical" evidence="1">
    <location>
        <begin position="126"/>
        <end position="146"/>
    </location>
</feature>
<sequence>MAEAAFFHAGYSLGIRKILRRKSLPRTRRRLGSRCSKRCHLFSGGTSGAGGGLAVANPKNAALYVSGALMIASNIYVFGKQIVVISGFIALSSVGTALPMALSLARGMRAERPLRLLSEFMEEYGALMVALVLAVLGGIMLVNALWDLWLFDPAY</sequence>
<organism evidence="2 3">
    <name type="scientific">Lutimaribacter marinistellae</name>
    <dbReference type="NCBI Taxonomy" id="1820329"/>
    <lineage>
        <taxon>Bacteria</taxon>
        <taxon>Pseudomonadati</taxon>
        <taxon>Pseudomonadota</taxon>
        <taxon>Alphaproteobacteria</taxon>
        <taxon>Rhodobacterales</taxon>
        <taxon>Roseobacteraceae</taxon>
        <taxon>Lutimaribacter</taxon>
    </lineage>
</organism>
<dbReference type="InterPro" id="IPR021315">
    <property type="entry name" value="Gap/Sap"/>
</dbReference>
<name>A0ABV7TJ63_9RHOB</name>
<evidence type="ECO:0000313" key="3">
    <source>
        <dbReference type="Proteomes" id="UP001595629"/>
    </source>
</evidence>